<proteinExistence type="inferred from homology"/>
<dbReference type="Proteomes" id="UP000236546">
    <property type="component" value="Unassembled WGS sequence"/>
</dbReference>
<keyword evidence="3" id="KW-0560">Oxidoreductase</keyword>
<evidence type="ECO:0000256" key="1">
    <source>
        <dbReference type="ARBA" id="ARBA00006484"/>
    </source>
</evidence>
<keyword evidence="2" id="KW-0521">NADP</keyword>
<accession>A0A0W7VD73</accession>
<reference evidence="5" key="3">
    <citation type="submission" date="2017-08" db="EMBL/GenBank/DDBJ databases">
        <title>Trichoderma gamsii strain T6085, whole genome shotgun sequencing project.</title>
        <authorList>
            <person name="Baroncelli R."/>
        </authorList>
    </citation>
    <scope>NUCLEOTIDE SEQUENCE</scope>
    <source>
        <strain evidence="5">T6085</strain>
    </source>
</reference>
<gene>
    <name evidence="5" type="ORF">TGAM01_v210263</name>
    <name evidence="4" type="ORF">TGAMA5MH_07991</name>
</gene>
<dbReference type="STRING" id="398673.A0A0W7VD73"/>
<name>A0A0W7VD73_9HYPO</name>
<dbReference type="SUPFAM" id="SSF51735">
    <property type="entry name" value="NAD(P)-binding Rossmann-fold domains"/>
    <property type="match status" value="1"/>
</dbReference>
<dbReference type="GeneID" id="29989724"/>
<evidence type="ECO:0000256" key="2">
    <source>
        <dbReference type="ARBA" id="ARBA00022857"/>
    </source>
</evidence>
<organism evidence="4 7">
    <name type="scientific">Trichoderma gamsii</name>
    <dbReference type="NCBI Taxonomy" id="398673"/>
    <lineage>
        <taxon>Eukaryota</taxon>
        <taxon>Fungi</taxon>
        <taxon>Dikarya</taxon>
        <taxon>Ascomycota</taxon>
        <taxon>Pezizomycotina</taxon>
        <taxon>Sordariomycetes</taxon>
        <taxon>Hypocreomycetidae</taxon>
        <taxon>Hypocreales</taxon>
        <taxon>Hypocreaceae</taxon>
        <taxon>Trichoderma</taxon>
    </lineage>
</organism>
<evidence type="ECO:0000313" key="6">
    <source>
        <dbReference type="Proteomes" id="UP000054821"/>
    </source>
</evidence>
<dbReference type="EMBL" id="MTYH01000073">
    <property type="protein sequence ID" value="PNP40069.1"/>
    <property type="molecule type" value="Genomic_DNA"/>
</dbReference>
<protein>
    <submittedName>
        <fullName evidence="5">Short-chain dehydrogenase</fullName>
    </submittedName>
</protein>
<dbReference type="InterPro" id="IPR002347">
    <property type="entry name" value="SDR_fam"/>
</dbReference>
<sequence length="274" mass="29055">MSALKYTNKLQGRRVLVVGASSGVGFCVAEAALEHGAQVIISSSNQTKLDGALARLQEHVKAANLGDASRLVSAKTCDLANVDKLEDNIVELFEFATKDGKLDHVVYTAGDALRTPKLADVTVKDIHATFQVRNTSAIILAKHLVKYINPSVKSSFTLTGGTNTHRPLPGWGILASGGGAGEGLVRGLAVDMRPVRCNSVMLGAIHTELFGMFPPDKLELILQKFRDNAITGTVATPEEVAEAYIYSMKDSFATGAIIETHGGRLVGDSQALGI</sequence>
<comment type="similarity">
    <text evidence="1">Belongs to the short-chain dehydrogenases/reductases (SDR) family.</text>
</comment>
<dbReference type="RefSeq" id="XP_018657150.1">
    <property type="nucleotide sequence ID" value="XM_018809641.1"/>
</dbReference>
<dbReference type="GO" id="GO:0016491">
    <property type="term" value="F:oxidoreductase activity"/>
    <property type="evidence" value="ECO:0007669"/>
    <property type="project" value="UniProtKB-KW"/>
</dbReference>
<dbReference type="PANTHER" id="PTHR43477">
    <property type="entry name" value="DIHYDROANTICAPSIN 7-DEHYDROGENASE"/>
    <property type="match status" value="1"/>
</dbReference>
<dbReference type="Gene3D" id="3.40.50.720">
    <property type="entry name" value="NAD(P)-binding Rossmann-like Domain"/>
    <property type="match status" value="1"/>
</dbReference>
<dbReference type="InterPro" id="IPR057571">
    <property type="entry name" value="SDR_PhqE-like"/>
</dbReference>
<dbReference type="InterPro" id="IPR036291">
    <property type="entry name" value="NAD(P)-bd_dom_sf"/>
</dbReference>
<dbReference type="PANTHER" id="PTHR43477:SF1">
    <property type="entry name" value="DIHYDROANTICAPSIN 7-DEHYDROGENASE"/>
    <property type="match status" value="1"/>
</dbReference>
<evidence type="ECO:0000313" key="5">
    <source>
        <dbReference type="EMBL" id="PON20863.1"/>
    </source>
</evidence>
<dbReference type="Pfam" id="PF23441">
    <property type="entry name" value="SDR"/>
    <property type="match status" value="1"/>
</dbReference>
<dbReference type="OrthoDB" id="294295at2759"/>
<comment type="caution">
    <text evidence="4">The sequence shown here is derived from an EMBL/GenBank/DDBJ whole genome shotgun (WGS) entry which is preliminary data.</text>
</comment>
<dbReference type="InterPro" id="IPR051122">
    <property type="entry name" value="SDR_DHRS6-like"/>
</dbReference>
<keyword evidence="6" id="KW-1185">Reference proteome</keyword>
<dbReference type="Proteomes" id="UP000054821">
    <property type="component" value="Unassembled WGS sequence"/>
</dbReference>
<dbReference type="PRINTS" id="PR00081">
    <property type="entry name" value="GDHRDH"/>
</dbReference>
<evidence type="ECO:0000256" key="3">
    <source>
        <dbReference type="ARBA" id="ARBA00023002"/>
    </source>
</evidence>
<reference evidence="5 6" key="1">
    <citation type="journal article" date="2016" name="Genome Announc.">
        <title>Draft Whole-Genome Sequence of Trichoderma gamsii T6085, a Promising Biocontrol Agent of Fusarium Head Blight on Wheat.</title>
        <authorList>
            <person name="Baroncelli R."/>
            <person name="Zapparata A."/>
            <person name="Piaggeschi G."/>
            <person name="Sarrocco S."/>
            <person name="Vannacci G."/>
        </authorList>
    </citation>
    <scope>NUCLEOTIDE SEQUENCE [LARGE SCALE GENOMIC DNA]</scope>
    <source>
        <strain evidence="5 6">T6085</strain>
    </source>
</reference>
<reference evidence="4 7" key="2">
    <citation type="submission" date="2017-02" db="EMBL/GenBank/DDBJ databases">
        <title>Genomes of Trichoderma spp. with biocontrol activity.</title>
        <authorList>
            <person name="Gardiner D."/>
            <person name="Kazan K."/>
            <person name="Vos C."/>
            <person name="Harvey P."/>
        </authorList>
    </citation>
    <scope>NUCLEOTIDE SEQUENCE [LARGE SCALE GENOMIC DNA]</scope>
    <source>
        <strain evidence="4 7">A5MH</strain>
    </source>
</reference>
<evidence type="ECO:0000313" key="7">
    <source>
        <dbReference type="Proteomes" id="UP000236546"/>
    </source>
</evidence>
<dbReference type="AlphaFoldDB" id="A0A0W7VD73"/>
<evidence type="ECO:0000313" key="4">
    <source>
        <dbReference type="EMBL" id="PNP40069.1"/>
    </source>
</evidence>
<dbReference type="EMBL" id="JPDN02000059">
    <property type="protein sequence ID" value="PON20863.1"/>
    <property type="molecule type" value="Genomic_DNA"/>
</dbReference>